<organism evidence="5 6">
    <name type="scientific">Roseofilum acuticapitatum BLCC-M154</name>
    <dbReference type="NCBI Taxonomy" id="3022444"/>
    <lineage>
        <taxon>Bacteria</taxon>
        <taxon>Bacillati</taxon>
        <taxon>Cyanobacteriota</taxon>
        <taxon>Cyanophyceae</taxon>
        <taxon>Desertifilales</taxon>
        <taxon>Desertifilaceae</taxon>
        <taxon>Roseofilum</taxon>
        <taxon>Roseofilum acuticapitatum</taxon>
    </lineage>
</organism>
<dbReference type="Proteomes" id="UP001235303">
    <property type="component" value="Unassembled WGS sequence"/>
</dbReference>
<feature type="domain" description="Calcineurin-like phosphoesterase" evidence="3">
    <location>
        <begin position="40"/>
        <end position="251"/>
    </location>
</feature>
<dbReference type="Pfam" id="PF00149">
    <property type="entry name" value="Metallophos"/>
    <property type="match status" value="1"/>
</dbReference>
<dbReference type="Pfam" id="PF02872">
    <property type="entry name" value="5_nucleotid_C"/>
    <property type="match status" value="1"/>
</dbReference>
<dbReference type="Gene3D" id="3.60.21.10">
    <property type="match status" value="1"/>
</dbReference>
<sequence length="527" mass="57771">MNRTSVYWKRSLQVLLGILLAVIIGLVSGLFWSASAFEVRLLHTNDHHAHLEPVEMGENQTLGGISKRKTLIDQLREESALANQPVLVLDAGDVFQGTLYFNTYQGQADGKFYNALKYDAMTLGNHEFDRGQEVLAKFIQGSDFSLVSANLKIASSSPLSGLVKPWTILEKEGQKIGILGLTTPETMNMAEVGEGVEFLDPVEAAKEAVKALSEEGINKIIALTHLGITEDLKLAQQVDGIDVIIGGHSHTRVGDMPEATYPYPIVEKTPNGQPILVVTAWEWGKYLGDLDITFNRQGNLQNWQGNLHPVNAEITDHPQFQEILETFAQPIDQMKAKVIGKTPVKLNGDRPDIRQKQTNLGTLLGEALLTKTVLNNTQIAIINGGGIRGSIAAGEISIGDVLEAFPFSNTIIEVDLTGKQIKELLEYGVSQVETLDGCFPQVAGLKLDWSADLPVGSRMLSIETRQADGSYVPLDLEKTYRVVTSSFLFKGGDGYSLFAEGKNMMDTGYLLSDTLIEYIRDRSDINP</sequence>
<dbReference type="GO" id="GO:0016787">
    <property type="term" value="F:hydrolase activity"/>
    <property type="evidence" value="ECO:0007669"/>
    <property type="project" value="UniProtKB-KW"/>
</dbReference>
<dbReference type="PANTHER" id="PTHR11575">
    <property type="entry name" value="5'-NUCLEOTIDASE-RELATED"/>
    <property type="match status" value="1"/>
</dbReference>
<feature type="domain" description="5'-Nucleotidase C-terminal" evidence="4">
    <location>
        <begin position="338"/>
        <end position="500"/>
    </location>
</feature>
<dbReference type="PROSITE" id="PS00785">
    <property type="entry name" value="5_NUCLEOTIDASE_1"/>
    <property type="match status" value="1"/>
</dbReference>
<keyword evidence="6" id="KW-1185">Reference proteome</keyword>
<dbReference type="CDD" id="cd07409">
    <property type="entry name" value="MPP_CD73_N"/>
    <property type="match status" value="1"/>
</dbReference>
<evidence type="ECO:0000313" key="6">
    <source>
        <dbReference type="Proteomes" id="UP001235303"/>
    </source>
</evidence>
<evidence type="ECO:0000259" key="3">
    <source>
        <dbReference type="Pfam" id="PF00149"/>
    </source>
</evidence>
<dbReference type="InterPro" id="IPR029052">
    <property type="entry name" value="Metallo-depent_PP-like"/>
</dbReference>
<dbReference type="InterPro" id="IPR036907">
    <property type="entry name" value="5'-Nucleotdase_C_sf"/>
</dbReference>
<reference evidence="5 6" key="1">
    <citation type="submission" date="2023-01" db="EMBL/GenBank/DDBJ databases">
        <title>Novel diversity within Roseofilum (Cyanobacteria; Desertifilaceae) from marine benthic mats with descriptions of four novel species.</title>
        <authorList>
            <person name="Wang Y."/>
            <person name="Berthold D.E."/>
            <person name="Hu J."/>
            <person name="Lefler F.W."/>
            <person name="Laughinghouse H.D. IV."/>
        </authorList>
    </citation>
    <scope>NUCLEOTIDE SEQUENCE [LARGE SCALE GENOMIC DNA]</scope>
    <source>
        <strain evidence="5 6">BLCC-M154</strain>
    </source>
</reference>
<dbReference type="RefSeq" id="WP_283753104.1">
    <property type="nucleotide sequence ID" value="NZ_JAQOSP010000055.1"/>
</dbReference>
<evidence type="ECO:0000256" key="1">
    <source>
        <dbReference type="ARBA" id="ARBA00022729"/>
    </source>
</evidence>
<proteinExistence type="inferred from homology"/>
<dbReference type="InterPro" id="IPR006146">
    <property type="entry name" value="5'-Nucleotdase_CS"/>
</dbReference>
<keyword evidence="1" id="KW-0732">Signal</keyword>
<keyword evidence="2" id="KW-0547">Nucleotide-binding</keyword>
<dbReference type="Gene3D" id="3.90.780.10">
    <property type="entry name" value="5'-Nucleotidase, C-terminal domain"/>
    <property type="match status" value="1"/>
</dbReference>
<evidence type="ECO:0000256" key="2">
    <source>
        <dbReference type="RuleBase" id="RU362119"/>
    </source>
</evidence>
<evidence type="ECO:0000313" key="5">
    <source>
        <dbReference type="EMBL" id="MDJ1169344.1"/>
    </source>
</evidence>
<dbReference type="SUPFAM" id="SSF55816">
    <property type="entry name" value="5'-nucleotidase (syn. UDP-sugar hydrolase), C-terminal domain"/>
    <property type="match status" value="1"/>
</dbReference>
<keyword evidence="2 5" id="KW-0378">Hydrolase</keyword>
<name>A0ABT7AR20_9CYAN</name>
<dbReference type="InterPro" id="IPR006179">
    <property type="entry name" value="5_nucleotidase/apyrase"/>
</dbReference>
<dbReference type="PROSITE" id="PS00786">
    <property type="entry name" value="5_NUCLEOTIDASE_2"/>
    <property type="match status" value="1"/>
</dbReference>
<dbReference type="PRINTS" id="PR01607">
    <property type="entry name" value="APYRASEFAMLY"/>
</dbReference>
<gene>
    <name evidence="5" type="ORF">PMG71_07900</name>
</gene>
<accession>A0ABT7AR20</accession>
<protein>
    <submittedName>
        <fullName evidence="5">Bifunctional UDP-sugar hydrolase/5'-nucleotidase</fullName>
    </submittedName>
</protein>
<dbReference type="SUPFAM" id="SSF56300">
    <property type="entry name" value="Metallo-dependent phosphatases"/>
    <property type="match status" value="1"/>
</dbReference>
<dbReference type="EMBL" id="JAQOSP010000055">
    <property type="protein sequence ID" value="MDJ1169344.1"/>
    <property type="molecule type" value="Genomic_DNA"/>
</dbReference>
<dbReference type="PANTHER" id="PTHR11575:SF24">
    <property type="entry name" value="5'-NUCLEOTIDASE"/>
    <property type="match status" value="1"/>
</dbReference>
<dbReference type="InterPro" id="IPR008334">
    <property type="entry name" value="5'-Nucleotdase_C"/>
</dbReference>
<dbReference type="InterPro" id="IPR004843">
    <property type="entry name" value="Calcineurin-like_PHP"/>
</dbReference>
<evidence type="ECO:0000259" key="4">
    <source>
        <dbReference type="Pfam" id="PF02872"/>
    </source>
</evidence>
<comment type="similarity">
    <text evidence="2">Belongs to the 5'-nucleotidase family.</text>
</comment>
<comment type="caution">
    <text evidence="5">The sequence shown here is derived from an EMBL/GenBank/DDBJ whole genome shotgun (WGS) entry which is preliminary data.</text>
</comment>